<evidence type="ECO:0000313" key="2">
    <source>
        <dbReference type="EMBL" id="ACO65981.1"/>
    </source>
</evidence>
<feature type="region of interest" description="Disordered" evidence="1">
    <location>
        <begin position="523"/>
        <end position="567"/>
    </location>
</feature>
<dbReference type="RefSeq" id="XP_002504723.1">
    <property type="nucleotide sequence ID" value="XM_002504677.1"/>
</dbReference>
<reference evidence="2 3" key="1">
    <citation type="journal article" date="2009" name="Science">
        <title>Green evolution and dynamic adaptations revealed by genomes of the marine picoeukaryotes Micromonas.</title>
        <authorList>
            <person name="Worden A.Z."/>
            <person name="Lee J.H."/>
            <person name="Mock T."/>
            <person name="Rouze P."/>
            <person name="Simmons M.P."/>
            <person name="Aerts A.L."/>
            <person name="Allen A.E."/>
            <person name="Cuvelier M.L."/>
            <person name="Derelle E."/>
            <person name="Everett M.V."/>
            <person name="Foulon E."/>
            <person name="Grimwood J."/>
            <person name="Gundlach H."/>
            <person name="Henrissat B."/>
            <person name="Napoli C."/>
            <person name="McDonald S.M."/>
            <person name="Parker M.S."/>
            <person name="Rombauts S."/>
            <person name="Salamov A."/>
            <person name="Von Dassow P."/>
            <person name="Badger J.H."/>
            <person name="Coutinho P.M."/>
            <person name="Demir E."/>
            <person name="Dubchak I."/>
            <person name="Gentemann C."/>
            <person name="Eikrem W."/>
            <person name="Gready J.E."/>
            <person name="John U."/>
            <person name="Lanier W."/>
            <person name="Lindquist E.A."/>
            <person name="Lucas S."/>
            <person name="Mayer K.F."/>
            <person name="Moreau H."/>
            <person name="Not F."/>
            <person name="Otillar R."/>
            <person name="Panaud O."/>
            <person name="Pangilinan J."/>
            <person name="Paulsen I."/>
            <person name="Piegu B."/>
            <person name="Poliakov A."/>
            <person name="Robbens S."/>
            <person name="Schmutz J."/>
            <person name="Toulza E."/>
            <person name="Wyss T."/>
            <person name="Zelensky A."/>
            <person name="Zhou K."/>
            <person name="Armbrust E.V."/>
            <person name="Bhattacharya D."/>
            <person name="Goodenough U.W."/>
            <person name="Van de Peer Y."/>
            <person name="Grigoriev I.V."/>
        </authorList>
    </citation>
    <scope>NUCLEOTIDE SEQUENCE [LARGE SCALE GENOMIC DNA]</scope>
    <source>
        <strain evidence="3">RCC299 / NOUM17</strain>
    </source>
</reference>
<feature type="region of interest" description="Disordered" evidence="1">
    <location>
        <begin position="313"/>
        <end position="335"/>
    </location>
</feature>
<protein>
    <submittedName>
        <fullName evidence="2">Uncharacterized protein</fullName>
    </submittedName>
</protein>
<feature type="region of interest" description="Disordered" evidence="1">
    <location>
        <begin position="180"/>
        <end position="217"/>
    </location>
</feature>
<proteinExistence type="predicted"/>
<feature type="region of interest" description="Disordered" evidence="1">
    <location>
        <begin position="367"/>
        <end position="394"/>
    </location>
</feature>
<evidence type="ECO:0000256" key="1">
    <source>
        <dbReference type="SAM" id="MobiDB-lite"/>
    </source>
</evidence>
<feature type="compositionally biased region" description="Gly residues" evidence="1">
    <location>
        <begin position="454"/>
        <end position="477"/>
    </location>
</feature>
<name>C1ECX4_MICCC</name>
<dbReference type="AlphaFoldDB" id="C1ECX4"/>
<evidence type="ECO:0000313" key="3">
    <source>
        <dbReference type="Proteomes" id="UP000002009"/>
    </source>
</evidence>
<dbReference type="InParanoid" id="C1ECX4"/>
<dbReference type="Proteomes" id="UP000002009">
    <property type="component" value="Chromosome 9"/>
</dbReference>
<gene>
    <name evidence="2" type="ORF">MICPUN_61575</name>
</gene>
<dbReference type="PANTHER" id="PTHR35076">
    <property type="entry name" value="TUBULIN EPSILON AND DELTA COMPLEX PROTEIN 1"/>
    <property type="match status" value="1"/>
</dbReference>
<feature type="region of interest" description="Disordered" evidence="1">
    <location>
        <begin position="651"/>
        <end position="670"/>
    </location>
</feature>
<organism evidence="2 3">
    <name type="scientific">Micromonas commoda (strain RCC299 / NOUM17 / CCMP2709)</name>
    <name type="common">Picoplanktonic green alga</name>
    <dbReference type="NCBI Taxonomy" id="296587"/>
    <lineage>
        <taxon>Eukaryota</taxon>
        <taxon>Viridiplantae</taxon>
        <taxon>Chlorophyta</taxon>
        <taxon>Mamiellophyceae</taxon>
        <taxon>Mamiellales</taxon>
        <taxon>Mamiellaceae</taxon>
        <taxon>Micromonas</taxon>
    </lineage>
</organism>
<dbReference type="GeneID" id="8246588"/>
<accession>C1ECX4</accession>
<dbReference type="eggNOG" id="ENOG502SWUB">
    <property type="taxonomic scope" value="Eukaryota"/>
</dbReference>
<sequence>MASARACLEHLTRALAQLGVTTQSTAPPIPLHVGDDSSKDPPFLTAETLRRAKFNHPAACAPLWRALHDLSLVGCAGFPDPDVARRALASAREASARSAMQYAEAQLASGDGATNAGDARSRRAVAAELARTAEDETCARVARWHLRRQGYPHVDELETCEARGGDSRPLLLALAWTVRPHRQTKSSPQPPRPAPPPDLPIPPHTQPPPRHRSSQVQRDDVFARAHADAHAPSFIDASPGGDSSDLDASLPPFPADSACGVAASTVDAADIAQLVAGGRNASLASVAAETAAAEEGAYVDACAAALNAVERSATSPATASGRRWPPPPPSEDSRVALGKQTSALAARLQQMFSRVRELERARAIGRHDLHAAQTRAGRRAGRSQPGAMDATPSGSYEVRLVRDDDARGAHARAMRRTLAANVAANDAIGLSDTFWAWMESVLALEEREELEGGDAVGGGEVGVGDGDVTRGRGGSGADPGAPSLARALRDVQANVKTVADALRERRRDIERAAKAWDAEKARVTAEAGTAAGMAAAERRRSGSPGGGERERDGGGSSADAVKRAATRASEELNARAAKAASRLPGLAQIKDAVAAADAERATRPAAADGSDERGVLGGGGTRVASEEFPPGVAERLVARGASFDGAFFDGASRSRRRRRPNSQAAGHEAAKDALERLLPVLEDSERALDAVRSRSRGILNDAVDRRFGRDRLVSTHGWE</sequence>
<keyword evidence="3" id="KW-1185">Reference proteome</keyword>
<dbReference type="InterPro" id="IPR043535">
    <property type="entry name" value="TEDC1"/>
</dbReference>
<dbReference type="PANTHER" id="PTHR35076:SF1">
    <property type="entry name" value="TUBULIN EPSILON AND DELTA COMPLEX PROTEIN 1"/>
    <property type="match status" value="1"/>
</dbReference>
<dbReference type="KEGG" id="mis:MICPUN_61575"/>
<feature type="compositionally biased region" description="Low complexity" evidence="1">
    <location>
        <begin position="524"/>
        <end position="535"/>
    </location>
</feature>
<feature type="compositionally biased region" description="Pro residues" evidence="1">
    <location>
        <begin position="188"/>
        <end position="208"/>
    </location>
</feature>
<feature type="region of interest" description="Disordered" evidence="1">
    <location>
        <begin position="600"/>
        <end position="626"/>
    </location>
</feature>
<dbReference type="EMBL" id="CP001329">
    <property type="protein sequence ID" value="ACO65981.1"/>
    <property type="molecule type" value="Genomic_DNA"/>
</dbReference>
<feature type="region of interest" description="Disordered" evidence="1">
    <location>
        <begin position="452"/>
        <end position="483"/>
    </location>
</feature>